<dbReference type="NCBIfam" id="NF009896">
    <property type="entry name" value="PRK13356.1"/>
    <property type="match status" value="1"/>
</dbReference>
<evidence type="ECO:0000256" key="10">
    <source>
        <dbReference type="ARBA" id="ARBA00023304"/>
    </source>
</evidence>
<evidence type="ECO:0000256" key="8">
    <source>
        <dbReference type="ARBA" id="ARBA00014472"/>
    </source>
</evidence>
<dbReference type="InterPro" id="IPR050571">
    <property type="entry name" value="Class-IV_PLP-Dep_Aminotrnsfr"/>
</dbReference>
<keyword evidence="16" id="KW-0808">Transferase</keyword>
<proteinExistence type="inferred from homology"/>
<evidence type="ECO:0000256" key="12">
    <source>
        <dbReference type="ARBA" id="ARBA00048798"/>
    </source>
</evidence>
<dbReference type="GO" id="GO:0004084">
    <property type="term" value="F:branched-chain-amino-acid transaminase activity"/>
    <property type="evidence" value="ECO:0007669"/>
    <property type="project" value="UniProtKB-EC"/>
</dbReference>
<dbReference type="PANTHER" id="PTHR42743:SF11">
    <property type="entry name" value="AMINODEOXYCHORISMATE LYASE"/>
    <property type="match status" value="1"/>
</dbReference>
<evidence type="ECO:0000256" key="7">
    <source>
        <dbReference type="ARBA" id="ARBA00013053"/>
    </source>
</evidence>
<comment type="pathway">
    <text evidence="4">Amino-acid biosynthesis; L-valine biosynthesis; L-valine from pyruvate: step 4/4.</text>
</comment>
<evidence type="ECO:0000256" key="4">
    <source>
        <dbReference type="ARBA" id="ARBA00004931"/>
    </source>
</evidence>
<name>A0ABW3FBS6_9HYPH</name>
<organism evidence="16 17">
    <name type="scientific">Pseudahrensia aquimaris</name>
    <dbReference type="NCBI Taxonomy" id="744461"/>
    <lineage>
        <taxon>Bacteria</taxon>
        <taxon>Pseudomonadati</taxon>
        <taxon>Pseudomonadota</taxon>
        <taxon>Alphaproteobacteria</taxon>
        <taxon>Hyphomicrobiales</taxon>
        <taxon>Ahrensiaceae</taxon>
        <taxon>Pseudahrensia</taxon>
    </lineage>
</organism>
<evidence type="ECO:0000313" key="16">
    <source>
        <dbReference type="EMBL" id="MFD0915901.1"/>
    </source>
</evidence>
<dbReference type="InterPro" id="IPR043131">
    <property type="entry name" value="BCAT-like_N"/>
</dbReference>
<keyword evidence="10" id="KW-0028">Amino-acid biosynthesis</keyword>
<dbReference type="InterPro" id="IPR018300">
    <property type="entry name" value="Aminotrans_IV_CS"/>
</dbReference>
<evidence type="ECO:0000256" key="6">
    <source>
        <dbReference type="ARBA" id="ARBA00009320"/>
    </source>
</evidence>
<evidence type="ECO:0000256" key="5">
    <source>
        <dbReference type="ARBA" id="ARBA00005072"/>
    </source>
</evidence>
<dbReference type="PANTHER" id="PTHR42743">
    <property type="entry name" value="AMINO-ACID AMINOTRANSFERASE"/>
    <property type="match status" value="1"/>
</dbReference>
<evidence type="ECO:0000256" key="11">
    <source>
        <dbReference type="ARBA" id="ARBA00048212"/>
    </source>
</evidence>
<dbReference type="Proteomes" id="UP001597101">
    <property type="component" value="Unassembled WGS sequence"/>
</dbReference>
<dbReference type="EMBL" id="JBHTJV010000003">
    <property type="protein sequence ID" value="MFD0915901.1"/>
    <property type="molecule type" value="Genomic_DNA"/>
</dbReference>
<dbReference type="Gene3D" id="3.20.10.10">
    <property type="entry name" value="D-amino Acid Aminotransferase, subunit A, domain 2"/>
    <property type="match status" value="1"/>
</dbReference>
<reference evidence="17" key="1">
    <citation type="journal article" date="2019" name="Int. J. Syst. Evol. Microbiol.">
        <title>The Global Catalogue of Microorganisms (GCM) 10K type strain sequencing project: providing services to taxonomists for standard genome sequencing and annotation.</title>
        <authorList>
            <consortium name="The Broad Institute Genomics Platform"/>
            <consortium name="The Broad Institute Genome Sequencing Center for Infectious Disease"/>
            <person name="Wu L."/>
            <person name="Ma J."/>
        </authorList>
    </citation>
    <scope>NUCLEOTIDE SEQUENCE [LARGE SCALE GENOMIC DNA]</scope>
    <source>
        <strain evidence="17">CCUG 60023</strain>
    </source>
</reference>
<comment type="pathway">
    <text evidence="5">Amino-acid biosynthesis; L-leucine biosynthesis; L-leucine from 3-methyl-2-oxobutanoate: step 4/4.</text>
</comment>
<evidence type="ECO:0000256" key="9">
    <source>
        <dbReference type="ARBA" id="ARBA00022898"/>
    </source>
</evidence>
<dbReference type="PROSITE" id="PS00770">
    <property type="entry name" value="AA_TRANSFER_CLASS_4"/>
    <property type="match status" value="1"/>
</dbReference>
<evidence type="ECO:0000256" key="15">
    <source>
        <dbReference type="RuleBase" id="RU004516"/>
    </source>
</evidence>
<accession>A0ABW3FBS6</accession>
<gene>
    <name evidence="16" type="ORF">ACFQ14_05725</name>
</gene>
<sequence length="286" mass="31627">MSEWSETWTYTNDEWHEGNPPLIGAREHAFWLGSSVFDGARAFEGVMPDLDLHCERVNNSAVALGLKPVKTTDEIIALCKEGVAKFAPDAALYIRPMYYAEQGGFMAVAPDAESTKFILSIYETPMPEPGGLSVTVSKFRRPTMETMPLNAKAGCLYPNNARALQAARDEGFDNCLLLDMLGNVAELATANVFMAKDGVVYTPAPNGTFLSGITRHRVITEMRKAGYDVREQTLSVAHFDDADEIFTTGNYSKVVPVTRFQQRNLQPGPMSNAARELYWKFAHAEA</sequence>
<comment type="pathway">
    <text evidence="3">Amino-acid biosynthesis; L-isoleucine biosynthesis; L-isoleucine from 2-oxobutanoate: step 4/4.</text>
</comment>
<dbReference type="EC" id="2.6.1.42" evidence="7"/>
<evidence type="ECO:0000256" key="2">
    <source>
        <dbReference type="ARBA" id="ARBA00003109"/>
    </source>
</evidence>
<evidence type="ECO:0000256" key="13">
    <source>
        <dbReference type="ARBA" id="ARBA00049229"/>
    </source>
</evidence>
<keyword evidence="16" id="KW-0032">Aminotransferase</keyword>
<comment type="catalytic activity">
    <reaction evidence="12">
        <text>L-isoleucine + 2-oxoglutarate = (S)-3-methyl-2-oxopentanoate + L-glutamate</text>
        <dbReference type="Rhea" id="RHEA:24801"/>
        <dbReference type="ChEBI" id="CHEBI:16810"/>
        <dbReference type="ChEBI" id="CHEBI:29985"/>
        <dbReference type="ChEBI" id="CHEBI:35146"/>
        <dbReference type="ChEBI" id="CHEBI:58045"/>
        <dbReference type="EC" id="2.6.1.42"/>
    </reaction>
</comment>
<dbReference type="InterPro" id="IPR043132">
    <property type="entry name" value="BCAT-like_C"/>
</dbReference>
<evidence type="ECO:0000256" key="1">
    <source>
        <dbReference type="ARBA" id="ARBA00001933"/>
    </source>
</evidence>
<comment type="function">
    <text evidence="2">Acts on leucine, isoleucine and valine.</text>
</comment>
<protein>
    <recommendedName>
        <fullName evidence="8">Probable branched-chain-amino-acid aminotransferase</fullName>
        <ecNumber evidence="7">2.6.1.42</ecNumber>
    </recommendedName>
</protein>
<dbReference type="SUPFAM" id="SSF56752">
    <property type="entry name" value="D-aminoacid aminotransferase-like PLP-dependent enzymes"/>
    <property type="match status" value="1"/>
</dbReference>
<dbReference type="Gene3D" id="3.30.470.10">
    <property type="match status" value="1"/>
</dbReference>
<keyword evidence="17" id="KW-1185">Reference proteome</keyword>
<evidence type="ECO:0000256" key="14">
    <source>
        <dbReference type="RuleBase" id="RU004106"/>
    </source>
</evidence>
<dbReference type="RefSeq" id="WP_377211743.1">
    <property type="nucleotide sequence ID" value="NZ_JBHTJV010000003.1"/>
</dbReference>
<evidence type="ECO:0000256" key="3">
    <source>
        <dbReference type="ARBA" id="ARBA00004824"/>
    </source>
</evidence>
<keyword evidence="10" id="KW-0100">Branched-chain amino acid biosynthesis</keyword>
<comment type="cofactor">
    <cofactor evidence="1 15">
        <name>pyridoxal 5'-phosphate</name>
        <dbReference type="ChEBI" id="CHEBI:597326"/>
    </cofactor>
</comment>
<comment type="similarity">
    <text evidence="6 14">Belongs to the class-IV pyridoxal-phosphate-dependent aminotransferase family.</text>
</comment>
<dbReference type="InterPro" id="IPR001544">
    <property type="entry name" value="Aminotrans_IV"/>
</dbReference>
<dbReference type="InterPro" id="IPR036038">
    <property type="entry name" value="Aminotransferase-like"/>
</dbReference>
<dbReference type="Pfam" id="PF01063">
    <property type="entry name" value="Aminotran_4"/>
    <property type="match status" value="1"/>
</dbReference>
<evidence type="ECO:0000313" key="17">
    <source>
        <dbReference type="Proteomes" id="UP001597101"/>
    </source>
</evidence>
<comment type="catalytic activity">
    <reaction evidence="11">
        <text>L-valine + 2-oxoglutarate = 3-methyl-2-oxobutanoate + L-glutamate</text>
        <dbReference type="Rhea" id="RHEA:24813"/>
        <dbReference type="ChEBI" id="CHEBI:11851"/>
        <dbReference type="ChEBI" id="CHEBI:16810"/>
        <dbReference type="ChEBI" id="CHEBI:29985"/>
        <dbReference type="ChEBI" id="CHEBI:57762"/>
        <dbReference type="EC" id="2.6.1.42"/>
    </reaction>
</comment>
<comment type="caution">
    <text evidence="16">The sequence shown here is derived from an EMBL/GenBank/DDBJ whole genome shotgun (WGS) entry which is preliminary data.</text>
</comment>
<comment type="catalytic activity">
    <reaction evidence="13">
        <text>L-leucine + 2-oxoglutarate = 4-methyl-2-oxopentanoate + L-glutamate</text>
        <dbReference type="Rhea" id="RHEA:18321"/>
        <dbReference type="ChEBI" id="CHEBI:16810"/>
        <dbReference type="ChEBI" id="CHEBI:17865"/>
        <dbReference type="ChEBI" id="CHEBI:29985"/>
        <dbReference type="ChEBI" id="CHEBI:57427"/>
        <dbReference type="EC" id="2.6.1.42"/>
    </reaction>
</comment>
<keyword evidence="9 15" id="KW-0663">Pyridoxal phosphate</keyword>